<feature type="transmembrane region" description="Helical" evidence="8">
    <location>
        <begin position="12"/>
        <end position="35"/>
    </location>
</feature>
<dbReference type="AlphaFoldDB" id="A0A2G5CDN4"/>
<keyword evidence="3 8" id="KW-0812">Transmembrane</keyword>
<keyword evidence="10" id="KW-1185">Reference proteome</keyword>
<keyword evidence="5 8" id="KW-1133">Transmembrane helix</keyword>
<dbReference type="GO" id="GO:0005637">
    <property type="term" value="C:nuclear inner membrane"/>
    <property type="evidence" value="ECO:0007669"/>
    <property type="project" value="UniProtKB-SubCell"/>
</dbReference>
<dbReference type="InterPro" id="IPR019358">
    <property type="entry name" value="NEMP_fam"/>
</dbReference>
<dbReference type="PANTHER" id="PTHR31587:SF4">
    <property type="entry name" value="TRANSMEMBRANE PROTEIN (DUF2215)"/>
    <property type="match status" value="1"/>
</dbReference>
<feature type="transmembrane region" description="Helical" evidence="8">
    <location>
        <begin position="196"/>
        <end position="217"/>
    </location>
</feature>
<dbReference type="InParanoid" id="A0A2G5CDN4"/>
<evidence type="ECO:0000256" key="6">
    <source>
        <dbReference type="ARBA" id="ARBA00023136"/>
    </source>
</evidence>
<proteinExistence type="inferred from homology"/>
<evidence type="ECO:0000313" key="10">
    <source>
        <dbReference type="Proteomes" id="UP000230069"/>
    </source>
</evidence>
<evidence type="ECO:0000313" key="9">
    <source>
        <dbReference type="EMBL" id="PIA29396.1"/>
    </source>
</evidence>
<dbReference type="STRING" id="218851.A0A2G5CDN4"/>
<keyword evidence="6 8" id="KW-0472">Membrane</keyword>
<dbReference type="EMBL" id="KZ305077">
    <property type="protein sequence ID" value="PIA29396.1"/>
    <property type="molecule type" value="Genomic_DNA"/>
</dbReference>
<gene>
    <name evidence="9" type="ORF">AQUCO_06000041v1</name>
</gene>
<evidence type="ECO:0000256" key="7">
    <source>
        <dbReference type="ARBA" id="ARBA00023242"/>
    </source>
</evidence>
<dbReference type="PANTHER" id="PTHR31587">
    <property type="entry name" value="TRANSMEMBRANE PROTEIN (DUF2215)"/>
    <property type="match status" value="1"/>
</dbReference>
<evidence type="ECO:0000256" key="1">
    <source>
        <dbReference type="ARBA" id="ARBA00004575"/>
    </source>
</evidence>
<evidence type="ECO:0008006" key="11">
    <source>
        <dbReference type="Google" id="ProtNLM"/>
    </source>
</evidence>
<evidence type="ECO:0000256" key="8">
    <source>
        <dbReference type="SAM" id="Phobius"/>
    </source>
</evidence>
<feature type="transmembrane region" description="Helical" evidence="8">
    <location>
        <begin position="172"/>
        <end position="190"/>
    </location>
</feature>
<evidence type="ECO:0000256" key="4">
    <source>
        <dbReference type="ARBA" id="ARBA00022729"/>
    </source>
</evidence>
<feature type="transmembrane region" description="Helical" evidence="8">
    <location>
        <begin position="229"/>
        <end position="247"/>
    </location>
</feature>
<accession>A0A2G5CDN4</accession>
<protein>
    <recommendedName>
        <fullName evidence="11">Nuclear envelope integral membrane protein 1</fullName>
    </recommendedName>
</protein>
<dbReference type="OrthoDB" id="1890267at2759"/>
<keyword evidence="4" id="KW-0732">Signal</keyword>
<organism evidence="9 10">
    <name type="scientific">Aquilegia coerulea</name>
    <name type="common">Rocky mountain columbine</name>
    <dbReference type="NCBI Taxonomy" id="218851"/>
    <lineage>
        <taxon>Eukaryota</taxon>
        <taxon>Viridiplantae</taxon>
        <taxon>Streptophyta</taxon>
        <taxon>Embryophyta</taxon>
        <taxon>Tracheophyta</taxon>
        <taxon>Spermatophyta</taxon>
        <taxon>Magnoliopsida</taxon>
        <taxon>Ranunculales</taxon>
        <taxon>Ranunculaceae</taxon>
        <taxon>Thalictroideae</taxon>
        <taxon>Aquilegia</taxon>
    </lineage>
</organism>
<feature type="transmembrane region" description="Helical" evidence="8">
    <location>
        <begin position="302"/>
        <end position="323"/>
    </location>
</feature>
<reference evidence="9 10" key="1">
    <citation type="submission" date="2017-09" db="EMBL/GenBank/DDBJ databases">
        <title>WGS assembly of Aquilegia coerulea Goldsmith.</title>
        <authorList>
            <person name="Hodges S."/>
            <person name="Kramer E."/>
            <person name="Nordborg M."/>
            <person name="Tomkins J."/>
            <person name="Borevitz J."/>
            <person name="Derieg N."/>
            <person name="Yan J."/>
            <person name="Mihaltcheva S."/>
            <person name="Hayes R.D."/>
            <person name="Rokhsar D."/>
        </authorList>
    </citation>
    <scope>NUCLEOTIDE SEQUENCE [LARGE SCALE GENOMIC DNA]</scope>
    <source>
        <strain evidence="10">cv. Goldsmith</strain>
    </source>
</reference>
<keyword evidence="7" id="KW-0539">Nucleus</keyword>
<name>A0A2G5CDN4_AQUCA</name>
<dbReference type="FunCoup" id="A0A2G5CDN4">
    <property type="interactions" value="1767"/>
</dbReference>
<sequence>MTMMMETWKKRVGFPVPTMTMMILMMLTSFFFTLVNSASDEISMYVAQPTSLKLSSGLQVENSPGSRSGVVVCKRIHIHGLSRHYNLRKYAHSVRVKVRVNDTSRARLPNVEVCYHRNVSLGIGLCPQRHWEKLVQGSWVHSMSPYDTKLLDVRSPGSSLEIIEVSIEEEFMLYRVIFLALGVIMLAMAPCLSKSIVFYYSGAMAVGVILVILMVLFQGMRLLPSGRKNSLAIVIYSSLVGVGSFMLRHVPGLLHSLLVEIGISDDMYTPLVSLLLVCFILAGAWLGFCVVRKLVLTEDGDVDSSVALFVAWSIWILSGVMIIQSSLDPLLATEALVSGVLVSSLMRRLTKFRFSHLLPKHVIKAKKSNRRKSRMQDLHSEYLHDEFRSRLQRSEEAEFLKDRTERFTLASPNSPATVIEFSDLTKIPGPHSSVLGSYVSTFHKTPERKTFSKEEWDNFTRDFTKKGLEELVSSPEFNKWAVRNAERITLAPSRKRSSEQRSRWLPWL</sequence>
<dbReference type="Proteomes" id="UP000230069">
    <property type="component" value="Unassembled WGS sequence"/>
</dbReference>
<comment type="subcellular location">
    <subcellularLocation>
        <location evidence="1">Nucleus inner membrane</location>
        <topology evidence="1">Multi-pass membrane protein</topology>
        <orientation evidence="1">Nucleoplasmic side</orientation>
    </subcellularLocation>
</comment>
<evidence type="ECO:0000256" key="2">
    <source>
        <dbReference type="ARBA" id="ARBA00005748"/>
    </source>
</evidence>
<evidence type="ECO:0000256" key="3">
    <source>
        <dbReference type="ARBA" id="ARBA00022692"/>
    </source>
</evidence>
<dbReference type="Pfam" id="PF10225">
    <property type="entry name" value="NEMP"/>
    <property type="match status" value="1"/>
</dbReference>
<evidence type="ECO:0000256" key="5">
    <source>
        <dbReference type="ARBA" id="ARBA00022989"/>
    </source>
</evidence>
<comment type="similarity">
    <text evidence="2">Belongs to the NEMP family.</text>
</comment>
<feature type="transmembrane region" description="Helical" evidence="8">
    <location>
        <begin position="267"/>
        <end position="290"/>
    </location>
</feature>